<evidence type="ECO:0000313" key="2">
    <source>
        <dbReference type="EMBL" id="KAL3627769.1"/>
    </source>
</evidence>
<organism evidence="2 3">
    <name type="scientific">Castilleja foliolosa</name>
    <dbReference type="NCBI Taxonomy" id="1961234"/>
    <lineage>
        <taxon>Eukaryota</taxon>
        <taxon>Viridiplantae</taxon>
        <taxon>Streptophyta</taxon>
        <taxon>Embryophyta</taxon>
        <taxon>Tracheophyta</taxon>
        <taxon>Spermatophyta</taxon>
        <taxon>Magnoliopsida</taxon>
        <taxon>eudicotyledons</taxon>
        <taxon>Gunneridae</taxon>
        <taxon>Pentapetalae</taxon>
        <taxon>asterids</taxon>
        <taxon>lamiids</taxon>
        <taxon>Lamiales</taxon>
        <taxon>Orobanchaceae</taxon>
        <taxon>Pedicularideae</taxon>
        <taxon>Castillejinae</taxon>
        <taxon>Castilleja</taxon>
    </lineage>
</organism>
<evidence type="ECO:0000256" key="1">
    <source>
        <dbReference type="SAM" id="MobiDB-lite"/>
    </source>
</evidence>
<gene>
    <name evidence="2" type="ORF">CASFOL_029132</name>
</gene>
<proteinExistence type="predicted"/>
<feature type="region of interest" description="Disordered" evidence="1">
    <location>
        <begin position="25"/>
        <end position="75"/>
    </location>
</feature>
<dbReference type="AlphaFoldDB" id="A0ABD3CEQ5"/>
<accession>A0ABD3CEQ5</accession>
<sequence length="177" mass="19634">MIYCCKKGANIAPAKEMSESEIIKYRSSNRRESKRPRKANPSELKSETATFAGGAIGSLSPPSPYNPEEDTTDDESVDLETLFSSIRLTISDDYDSDDTDDESVVVEPCLICHGPHSRICCPCLAACPIDLKVEEPYEVICRCGSDLNNGKCAMGCDYNFGRVIDKVEESRWRNNSF</sequence>
<keyword evidence="3" id="KW-1185">Reference proteome</keyword>
<reference evidence="3" key="1">
    <citation type="journal article" date="2024" name="IScience">
        <title>Strigolactones Initiate the Formation of Haustorium-like Structures in Castilleja.</title>
        <authorList>
            <person name="Buerger M."/>
            <person name="Peterson D."/>
            <person name="Chory J."/>
        </authorList>
    </citation>
    <scope>NUCLEOTIDE SEQUENCE [LARGE SCALE GENOMIC DNA]</scope>
</reference>
<dbReference type="Proteomes" id="UP001632038">
    <property type="component" value="Unassembled WGS sequence"/>
</dbReference>
<comment type="caution">
    <text evidence="2">The sequence shown here is derived from an EMBL/GenBank/DDBJ whole genome shotgun (WGS) entry which is preliminary data.</text>
</comment>
<dbReference type="EMBL" id="JAVIJP010000039">
    <property type="protein sequence ID" value="KAL3627769.1"/>
    <property type="molecule type" value="Genomic_DNA"/>
</dbReference>
<protein>
    <submittedName>
        <fullName evidence="2">Uncharacterized protein</fullName>
    </submittedName>
</protein>
<evidence type="ECO:0000313" key="3">
    <source>
        <dbReference type="Proteomes" id="UP001632038"/>
    </source>
</evidence>
<name>A0ABD3CEQ5_9LAMI</name>